<dbReference type="RefSeq" id="WP_114498655.1">
    <property type="nucleotide sequence ID" value="NZ_QPJW01000014.1"/>
</dbReference>
<evidence type="ECO:0000313" key="1">
    <source>
        <dbReference type="EMBL" id="RCX15634.1"/>
    </source>
</evidence>
<comment type="caution">
    <text evidence="1">The sequence shown here is derived from an EMBL/GenBank/DDBJ whole genome shotgun (WGS) entry which is preliminary data.</text>
</comment>
<name>A0A369B7I2_9BACL</name>
<gene>
    <name evidence="1" type="ORF">DFP94_11482</name>
</gene>
<keyword evidence="2" id="KW-1185">Reference proteome</keyword>
<protein>
    <submittedName>
        <fullName evidence="1">Uncharacterized protein</fullName>
    </submittedName>
</protein>
<dbReference type="EMBL" id="QPJW01000014">
    <property type="protein sequence ID" value="RCX15634.1"/>
    <property type="molecule type" value="Genomic_DNA"/>
</dbReference>
<dbReference type="Proteomes" id="UP000253090">
    <property type="component" value="Unassembled WGS sequence"/>
</dbReference>
<organism evidence="1 2">
    <name type="scientific">Fontibacillus phaseoli</name>
    <dbReference type="NCBI Taxonomy" id="1416533"/>
    <lineage>
        <taxon>Bacteria</taxon>
        <taxon>Bacillati</taxon>
        <taxon>Bacillota</taxon>
        <taxon>Bacilli</taxon>
        <taxon>Bacillales</taxon>
        <taxon>Paenibacillaceae</taxon>
        <taxon>Fontibacillus</taxon>
    </lineage>
</organism>
<reference evidence="1 2" key="1">
    <citation type="submission" date="2018-07" db="EMBL/GenBank/DDBJ databases">
        <title>Genomic Encyclopedia of Type Strains, Phase III (KMG-III): the genomes of soil and plant-associated and newly described type strains.</title>
        <authorList>
            <person name="Whitman W."/>
        </authorList>
    </citation>
    <scope>NUCLEOTIDE SEQUENCE [LARGE SCALE GENOMIC DNA]</scope>
    <source>
        <strain evidence="1 2">CECT 8333</strain>
    </source>
</reference>
<evidence type="ECO:0000313" key="2">
    <source>
        <dbReference type="Proteomes" id="UP000253090"/>
    </source>
</evidence>
<accession>A0A369B7I2</accession>
<sequence>MEKIQGYSETVTKSFSAPIFGLNEGHIQQANSFLEKSNFKSVRWNLVVHVGGAKSMTLFAEKVSAEVPYRFGIAYLGTPGAKIFGYLSKVATGWNVEKAIDKFQKKHPGYKIKQTRIIHDSGINVGVYILYTFISENRNN</sequence>
<dbReference type="OrthoDB" id="9829393at2"/>
<dbReference type="AlphaFoldDB" id="A0A369B7I2"/>
<proteinExistence type="predicted"/>